<dbReference type="Gene3D" id="1.10.10.10">
    <property type="entry name" value="Winged helix-like DNA-binding domain superfamily/Winged helix DNA-binding domain"/>
    <property type="match status" value="1"/>
</dbReference>
<dbReference type="GO" id="GO:0005737">
    <property type="term" value="C:cytoplasm"/>
    <property type="evidence" value="ECO:0007669"/>
    <property type="project" value="UniProtKB-SubCell"/>
</dbReference>
<keyword evidence="7" id="KW-0805">Transcription regulation</keyword>
<dbReference type="GO" id="GO:0000976">
    <property type="term" value="F:transcription cis-regulatory region binding"/>
    <property type="evidence" value="ECO:0007669"/>
    <property type="project" value="TreeGrafter"/>
</dbReference>
<feature type="domain" description="HTH lysR-type" evidence="12">
    <location>
        <begin position="2"/>
        <end position="59"/>
    </location>
</feature>
<dbReference type="InterPro" id="IPR036388">
    <property type="entry name" value="WH-like_DNA-bd_sf"/>
</dbReference>
<evidence type="ECO:0000256" key="8">
    <source>
        <dbReference type="ARBA" id="ARBA00023125"/>
    </source>
</evidence>
<evidence type="ECO:0000256" key="9">
    <source>
        <dbReference type="ARBA" id="ARBA00023159"/>
    </source>
</evidence>
<evidence type="ECO:0000256" key="1">
    <source>
        <dbReference type="ARBA" id="ARBA00004496"/>
    </source>
</evidence>
<dbReference type="CDD" id="cd08441">
    <property type="entry name" value="PBP2_MetR"/>
    <property type="match status" value="1"/>
</dbReference>
<dbReference type="AlphaFoldDB" id="A0A1W1CB22"/>
<dbReference type="InterPro" id="IPR000847">
    <property type="entry name" value="LysR_HTH_N"/>
</dbReference>
<evidence type="ECO:0000256" key="4">
    <source>
        <dbReference type="ARBA" id="ARBA00022490"/>
    </source>
</evidence>
<keyword evidence="4" id="KW-0963">Cytoplasm</keyword>
<keyword evidence="10" id="KW-0804">Transcription</keyword>
<organism evidence="13">
    <name type="scientific">hydrothermal vent metagenome</name>
    <dbReference type="NCBI Taxonomy" id="652676"/>
    <lineage>
        <taxon>unclassified sequences</taxon>
        <taxon>metagenomes</taxon>
        <taxon>ecological metagenomes</taxon>
    </lineage>
</organism>
<evidence type="ECO:0000256" key="11">
    <source>
        <dbReference type="ARBA" id="ARBA00023167"/>
    </source>
</evidence>
<dbReference type="PANTHER" id="PTHR30126">
    <property type="entry name" value="HTH-TYPE TRANSCRIPTIONAL REGULATOR"/>
    <property type="match status" value="1"/>
</dbReference>
<dbReference type="SUPFAM" id="SSF53850">
    <property type="entry name" value="Periplasmic binding protein-like II"/>
    <property type="match status" value="1"/>
</dbReference>
<evidence type="ECO:0000256" key="7">
    <source>
        <dbReference type="ARBA" id="ARBA00023015"/>
    </source>
</evidence>
<reference evidence="13" key="1">
    <citation type="submission" date="2016-10" db="EMBL/GenBank/DDBJ databases">
        <authorList>
            <person name="de Groot N.N."/>
        </authorList>
    </citation>
    <scope>NUCLEOTIDE SEQUENCE</scope>
</reference>
<sequence length="301" mass="35009">MIKLSHLKLIKSLSNNGNVSEAAEELFISQSALSHKIKKLENLLGEMIFVRHSSPLKLTPNGLKLLDLANDVLPKIEHTERQLFQIEGGRLNIAIECHSCFDWLLPTLEIFRKKQPKIDFDLSISFSFEPFEALKNYDIDMVITSEIVKTKLFYYFPIFNYQMMMIMSKNNVLADKKYLLPKDIKNQTLLTYPVDINRLDVFNYFLKPAKISPKTIRKVELNLMMMQLILNNQGIATMPEWALTNKQKETINLKPLTKNGLWRTLYLAVRIDDKDLEYISDFVKITKSICFKNLKNISKVK</sequence>
<protein>
    <recommendedName>
        <fullName evidence="3">HTH-type transcriptional regulator MetR</fullName>
    </recommendedName>
</protein>
<dbReference type="EMBL" id="FPHJ01000038">
    <property type="protein sequence ID" value="SFV62912.1"/>
    <property type="molecule type" value="Genomic_DNA"/>
</dbReference>
<evidence type="ECO:0000256" key="10">
    <source>
        <dbReference type="ARBA" id="ARBA00023163"/>
    </source>
</evidence>
<keyword evidence="8" id="KW-0238">DNA-binding</keyword>
<evidence type="ECO:0000256" key="6">
    <source>
        <dbReference type="ARBA" id="ARBA00022605"/>
    </source>
</evidence>
<name>A0A1W1CB22_9ZZZZ</name>
<evidence type="ECO:0000259" key="12">
    <source>
        <dbReference type="PROSITE" id="PS50931"/>
    </source>
</evidence>
<dbReference type="SUPFAM" id="SSF46785">
    <property type="entry name" value="Winged helix' DNA-binding domain"/>
    <property type="match status" value="1"/>
</dbReference>
<dbReference type="PANTHER" id="PTHR30126:SF25">
    <property type="entry name" value="HTH-TYPE TRANSCRIPTIONAL REGULATOR METR"/>
    <property type="match status" value="1"/>
</dbReference>
<dbReference type="PRINTS" id="PR00039">
    <property type="entry name" value="HTHLYSR"/>
</dbReference>
<proteinExistence type="inferred from homology"/>
<evidence type="ECO:0000256" key="5">
    <source>
        <dbReference type="ARBA" id="ARBA00022491"/>
    </source>
</evidence>
<dbReference type="GO" id="GO:0003700">
    <property type="term" value="F:DNA-binding transcription factor activity"/>
    <property type="evidence" value="ECO:0007669"/>
    <property type="project" value="InterPro"/>
</dbReference>
<comment type="similarity">
    <text evidence="2">Belongs to the LysR transcriptional regulatory family.</text>
</comment>
<dbReference type="GO" id="GO:0009086">
    <property type="term" value="P:methionine biosynthetic process"/>
    <property type="evidence" value="ECO:0007669"/>
    <property type="project" value="UniProtKB-KW"/>
</dbReference>
<dbReference type="Pfam" id="PF00126">
    <property type="entry name" value="HTH_1"/>
    <property type="match status" value="1"/>
</dbReference>
<evidence type="ECO:0000256" key="3">
    <source>
        <dbReference type="ARBA" id="ARBA00019365"/>
    </source>
</evidence>
<dbReference type="Pfam" id="PF03466">
    <property type="entry name" value="LysR_substrate"/>
    <property type="match status" value="1"/>
</dbReference>
<accession>A0A1W1CB22</accession>
<dbReference type="Gene3D" id="3.40.190.10">
    <property type="entry name" value="Periplasmic binding protein-like II"/>
    <property type="match status" value="1"/>
</dbReference>
<gene>
    <name evidence="13" type="ORF">MNB_SUP05-5-80</name>
</gene>
<comment type="subcellular location">
    <subcellularLocation>
        <location evidence="1">Cytoplasm</location>
    </subcellularLocation>
</comment>
<keyword evidence="5" id="KW-0678">Repressor</keyword>
<keyword evidence="11" id="KW-0486">Methionine biosynthesis</keyword>
<evidence type="ECO:0000256" key="2">
    <source>
        <dbReference type="ARBA" id="ARBA00009437"/>
    </source>
</evidence>
<keyword evidence="6" id="KW-0028">Amino-acid biosynthesis</keyword>
<keyword evidence="9" id="KW-0010">Activator</keyword>
<dbReference type="InterPro" id="IPR037406">
    <property type="entry name" value="MetR_PBP2"/>
</dbReference>
<dbReference type="InterPro" id="IPR005119">
    <property type="entry name" value="LysR_subst-bd"/>
</dbReference>
<dbReference type="InterPro" id="IPR036390">
    <property type="entry name" value="WH_DNA-bd_sf"/>
</dbReference>
<dbReference type="PROSITE" id="PS50931">
    <property type="entry name" value="HTH_LYSR"/>
    <property type="match status" value="1"/>
</dbReference>
<evidence type="ECO:0000313" key="13">
    <source>
        <dbReference type="EMBL" id="SFV62912.1"/>
    </source>
</evidence>